<feature type="region of interest" description="Disordered" evidence="1">
    <location>
        <begin position="184"/>
        <end position="211"/>
    </location>
</feature>
<evidence type="ECO:0000313" key="3">
    <source>
        <dbReference type="EMBL" id="EON68027.1"/>
    </source>
</evidence>
<dbReference type="PANTHER" id="PTHR13318">
    <property type="entry name" value="PARTNER OF PAIRED, ISOFORM B-RELATED"/>
    <property type="match status" value="1"/>
</dbReference>
<feature type="domain" description="DNA repair protein rhp7 treble clef" evidence="2">
    <location>
        <begin position="147"/>
        <end position="184"/>
    </location>
</feature>
<gene>
    <name evidence="3" type="ORF">W97_07174</name>
</gene>
<dbReference type="GO" id="GO:0031146">
    <property type="term" value="P:SCF-dependent proteasomal ubiquitin-dependent protein catabolic process"/>
    <property type="evidence" value="ECO:0007669"/>
    <property type="project" value="TreeGrafter"/>
</dbReference>
<dbReference type="GO" id="GO:0019005">
    <property type="term" value="C:SCF ubiquitin ligase complex"/>
    <property type="evidence" value="ECO:0007669"/>
    <property type="project" value="TreeGrafter"/>
</dbReference>
<feature type="compositionally biased region" description="Acidic residues" evidence="1">
    <location>
        <begin position="50"/>
        <end position="69"/>
    </location>
</feature>
<feature type="compositionally biased region" description="Basic residues" evidence="1">
    <location>
        <begin position="108"/>
        <end position="120"/>
    </location>
</feature>
<reference evidence="4" key="1">
    <citation type="submission" date="2012-06" db="EMBL/GenBank/DDBJ databases">
        <title>The genome sequence of Coniosporium apollinis CBS 100218.</title>
        <authorList>
            <consortium name="The Broad Institute Genome Sequencing Platform"/>
            <person name="Cuomo C."/>
            <person name="Gorbushina A."/>
            <person name="Noack S."/>
            <person name="Walker B."/>
            <person name="Young S.K."/>
            <person name="Zeng Q."/>
            <person name="Gargeya S."/>
            <person name="Fitzgerald M."/>
            <person name="Haas B."/>
            <person name="Abouelleil A."/>
            <person name="Alvarado L."/>
            <person name="Arachchi H.M."/>
            <person name="Berlin A.M."/>
            <person name="Chapman S.B."/>
            <person name="Goldberg J."/>
            <person name="Griggs A."/>
            <person name="Gujja S."/>
            <person name="Hansen M."/>
            <person name="Howarth C."/>
            <person name="Imamovic A."/>
            <person name="Larimer J."/>
            <person name="McCowan C."/>
            <person name="Montmayeur A."/>
            <person name="Murphy C."/>
            <person name="Neiman D."/>
            <person name="Pearson M."/>
            <person name="Priest M."/>
            <person name="Roberts A."/>
            <person name="Saif S."/>
            <person name="Shea T."/>
            <person name="Sisk P."/>
            <person name="Sykes S."/>
            <person name="Wortman J."/>
            <person name="Nusbaum C."/>
            <person name="Birren B."/>
        </authorList>
    </citation>
    <scope>NUCLEOTIDE SEQUENCE [LARGE SCALE GENOMIC DNA]</scope>
    <source>
        <strain evidence="4">CBS 100218</strain>
    </source>
</reference>
<evidence type="ECO:0000313" key="4">
    <source>
        <dbReference type="Proteomes" id="UP000016924"/>
    </source>
</evidence>
<dbReference type="InterPro" id="IPR032675">
    <property type="entry name" value="LRR_dom_sf"/>
</dbReference>
<dbReference type="Gene3D" id="3.80.10.10">
    <property type="entry name" value="Ribonuclease Inhibitor"/>
    <property type="match status" value="1"/>
</dbReference>
<dbReference type="InterPro" id="IPR056451">
    <property type="entry name" value="Znf_Tbcl_Rhp7"/>
</dbReference>
<dbReference type="FunFam" id="3.80.10.10:FF:000601">
    <property type="entry name" value="DNA repair protein Rad7, protein"/>
    <property type="match status" value="1"/>
</dbReference>
<organism evidence="3 4">
    <name type="scientific">Coniosporium apollinis (strain CBS 100218)</name>
    <name type="common">Rock-inhabiting black yeast</name>
    <dbReference type="NCBI Taxonomy" id="1168221"/>
    <lineage>
        <taxon>Eukaryota</taxon>
        <taxon>Fungi</taxon>
        <taxon>Dikarya</taxon>
        <taxon>Ascomycota</taxon>
        <taxon>Pezizomycotina</taxon>
        <taxon>Dothideomycetes</taxon>
        <taxon>Dothideomycetes incertae sedis</taxon>
        <taxon>Coniosporium</taxon>
    </lineage>
</organism>
<evidence type="ECO:0000256" key="1">
    <source>
        <dbReference type="SAM" id="MobiDB-lite"/>
    </source>
</evidence>
<dbReference type="SUPFAM" id="SSF52047">
    <property type="entry name" value="RNI-like"/>
    <property type="match status" value="1"/>
</dbReference>
<protein>
    <recommendedName>
        <fullName evidence="2">DNA repair protein rhp7 treble clef domain-containing protein</fullName>
    </recommendedName>
</protein>
<dbReference type="GeneID" id="19904485"/>
<dbReference type="Pfam" id="PF23550">
    <property type="entry name" value="zf_Tbcl_Rhp7"/>
    <property type="match status" value="1"/>
</dbReference>
<dbReference type="OMA" id="ACRHISR"/>
<proteinExistence type="predicted"/>
<dbReference type="eggNOG" id="KOG1947">
    <property type="taxonomic scope" value="Eukaryota"/>
</dbReference>
<dbReference type="RefSeq" id="XP_007783344.1">
    <property type="nucleotide sequence ID" value="XM_007785154.1"/>
</dbReference>
<feature type="compositionally biased region" description="Basic residues" evidence="1">
    <location>
        <begin position="192"/>
        <end position="203"/>
    </location>
</feature>
<feature type="compositionally biased region" description="Basic and acidic residues" evidence="1">
    <location>
        <begin position="87"/>
        <end position="107"/>
    </location>
</feature>
<dbReference type="Proteomes" id="UP000016924">
    <property type="component" value="Unassembled WGS sequence"/>
</dbReference>
<dbReference type="PANTHER" id="PTHR13318:SF234">
    <property type="entry name" value="RNI-LIKE PROTEIN"/>
    <property type="match status" value="1"/>
</dbReference>
<dbReference type="STRING" id="1168221.R7Z1J8"/>
<sequence length="639" mass="71028">MSNRRPGNANRIRGPQSALTDFLAANNISAQQIRDDYNRRRQQAQQQAGADDEDAQPAAAQEDEEEAADDVPAPPPTTTNTRKRKRKDVEDEAIAKVKKGKEVDKKKQADKKKQKGKKKPKGSDDDSDDEYDDNLARDMYKKAPPAPGQLENCEICSKRFTVTPYTKTGPEGGLVCTPCGKELAAEAGPSKPKSKKAAGRPRRRKEESNKMDNLSILGAKTLQQMCIEKVADHHQDVEEFGDLPQTVLERLGEIFTKKRIMDPRTMKLFLRPDHDSIAIHDCAKLETEDYHTIFAVSPHVEKVVLRNTCQFKDETMEYMIEKGTKITYLQLYAANLISDAMWHKLFQQRGEKLETLKLQWLDASFEDEAVEEMVVHCPNLQRLKLKLCRRIGAPAIDSISRLTKLEHLSLRISQEVPCERLVNLIGNVGRNLRTLSLEHFPDADDTLLEAIHAECRNLTKFRLTENDYCTDAGFAALFADWANLPLLSADFSSTRDIDNNNPDGPEQAVGLADQGLAALMQHSGTKLRHLDIASCRHISHAAFTSVFDGRKQYPALGSINLSFCGNVDTVVVAGILKSCPALKKVIAFGCFNIEDVVVPRGVVLIGVPKARDFMIEQVGMEWVGLDAALGAMVEAVGAA</sequence>
<dbReference type="OrthoDB" id="1924287at2759"/>
<dbReference type="AlphaFoldDB" id="R7Z1J8"/>
<keyword evidence="4" id="KW-1185">Reference proteome</keyword>
<dbReference type="SMART" id="SM00367">
    <property type="entry name" value="LRR_CC"/>
    <property type="match status" value="5"/>
</dbReference>
<feature type="region of interest" description="Disordered" evidence="1">
    <location>
        <begin position="33"/>
        <end position="150"/>
    </location>
</feature>
<accession>R7Z1J8</accession>
<name>R7Z1J8_CONA1</name>
<dbReference type="InterPro" id="IPR006553">
    <property type="entry name" value="Leu-rich_rpt_Cys-con_subtyp"/>
</dbReference>
<dbReference type="HOGENOM" id="CLU_006598_1_0_1"/>
<evidence type="ECO:0000259" key="2">
    <source>
        <dbReference type="Pfam" id="PF23550"/>
    </source>
</evidence>
<dbReference type="EMBL" id="JH767592">
    <property type="protein sequence ID" value="EON68027.1"/>
    <property type="molecule type" value="Genomic_DNA"/>
</dbReference>